<comment type="catalytic activity">
    <reaction evidence="1">
        <text>ATP + protein L-histidine = ADP + protein N-phospho-L-histidine.</text>
        <dbReference type="EC" id="2.7.13.3"/>
    </reaction>
</comment>
<accession>A0ABT7F9I2</accession>
<dbReference type="InterPro" id="IPR005467">
    <property type="entry name" value="His_kinase_dom"/>
</dbReference>
<dbReference type="SUPFAM" id="SSF52172">
    <property type="entry name" value="CheY-like"/>
    <property type="match status" value="2"/>
</dbReference>
<dbReference type="Gene3D" id="3.40.50.2300">
    <property type="match status" value="2"/>
</dbReference>
<dbReference type="SMART" id="SM00388">
    <property type="entry name" value="HisKA"/>
    <property type="match status" value="1"/>
</dbReference>
<dbReference type="EMBL" id="JASNJE010000001">
    <property type="protein sequence ID" value="MDK3071519.1"/>
    <property type="molecule type" value="Genomic_DNA"/>
</dbReference>
<dbReference type="InterPro" id="IPR003594">
    <property type="entry name" value="HATPase_dom"/>
</dbReference>
<evidence type="ECO:0000256" key="4">
    <source>
        <dbReference type="PROSITE-ProRule" id="PRU00169"/>
    </source>
</evidence>
<evidence type="ECO:0000313" key="10">
    <source>
        <dbReference type="Proteomes" id="UP001227126"/>
    </source>
</evidence>
<dbReference type="SUPFAM" id="SSF47384">
    <property type="entry name" value="Homodimeric domain of signal transducing histidine kinase"/>
    <property type="match status" value="1"/>
</dbReference>
<evidence type="ECO:0000259" key="8">
    <source>
        <dbReference type="PROSITE" id="PS50110"/>
    </source>
</evidence>
<evidence type="ECO:0000313" key="9">
    <source>
        <dbReference type="EMBL" id="MDK3071519.1"/>
    </source>
</evidence>
<evidence type="ECO:0000256" key="1">
    <source>
        <dbReference type="ARBA" id="ARBA00000085"/>
    </source>
</evidence>
<feature type="domain" description="Response regulatory" evidence="8">
    <location>
        <begin position="682"/>
        <end position="800"/>
    </location>
</feature>
<feature type="domain" description="Histidine kinase" evidence="7">
    <location>
        <begin position="222"/>
        <end position="444"/>
    </location>
</feature>
<feature type="domain" description="Response regulatory" evidence="8">
    <location>
        <begin position="461"/>
        <end position="574"/>
    </location>
</feature>
<dbReference type="PANTHER" id="PTHR45339">
    <property type="entry name" value="HYBRID SIGNAL TRANSDUCTION HISTIDINE KINASE J"/>
    <property type="match status" value="1"/>
</dbReference>
<dbReference type="EC" id="2.7.13.3" evidence="2"/>
<dbReference type="Gene3D" id="3.30.565.10">
    <property type="entry name" value="Histidine kinase-like ATPase, C-terminal domain"/>
    <property type="match status" value="1"/>
</dbReference>
<keyword evidence="10" id="KW-1185">Reference proteome</keyword>
<feature type="modified residue" description="4-aspartylphosphate" evidence="4">
    <location>
        <position position="731"/>
    </location>
</feature>
<dbReference type="CDD" id="cd16922">
    <property type="entry name" value="HATPase_EvgS-ArcB-TorS-like"/>
    <property type="match status" value="1"/>
</dbReference>
<dbReference type="PROSITE" id="PS50109">
    <property type="entry name" value="HIS_KIN"/>
    <property type="match status" value="1"/>
</dbReference>
<protein>
    <recommendedName>
        <fullName evidence="2">histidine kinase</fullName>
        <ecNumber evidence="2">2.7.13.3</ecNumber>
    </recommendedName>
</protein>
<dbReference type="InterPro" id="IPR003661">
    <property type="entry name" value="HisK_dim/P_dom"/>
</dbReference>
<evidence type="ECO:0000259" key="7">
    <source>
        <dbReference type="PROSITE" id="PS50109"/>
    </source>
</evidence>
<feature type="modified residue" description="4-aspartylphosphate" evidence="4">
    <location>
        <position position="509"/>
    </location>
</feature>
<dbReference type="SMART" id="SM00387">
    <property type="entry name" value="HATPase_c"/>
    <property type="match status" value="1"/>
</dbReference>
<dbReference type="Proteomes" id="UP001227126">
    <property type="component" value="Unassembled WGS sequence"/>
</dbReference>
<dbReference type="PROSITE" id="PS50110">
    <property type="entry name" value="RESPONSE_REGULATORY"/>
    <property type="match status" value="2"/>
</dbReference>
<dbReference type="InterPro" id="IPR036890">
    <property type="entry name" value="HATPase_C_sf"/>
</dbReference>
<dbReference type="CDD" id="cd17546">
    <property type="entry name" value="REC_hyHK_CKI1_RcsC-like"/>
    <property type="match status" value="1"/>
</dbReference>
<evidence type="ECO:0000256" key="2">
    <source>
        <dbReference type="ARBA" id="ARBA00012438"/>
    </source>
</evidence>
<organism evidence="9 10">
    <name type="scientific">Sedimentitalea xiamensis</name>
    <dbReference type="NCBI Taxonomy" id="3050037"/>
    <lineage>
        <taxon>Bacteria</taxon>
        <taxon>Pseudomonadati</taxon>
        <taxon>Pseudomonadota</taxon>
        <taxon>Alphaproteobacteria</taxon>
        <taxon>Rhodobacterales</taxon>
        <taxon>Paracoccaceae</taxon>
        <taxon>Sedimentitalea</taxon>
    </lineage>
</organism>
<feature type="region of interest" description="Disordered" evidence="6">
    <location>
        <begin position="578"/>
        <end position="601"/>
    </location>
</feature>
<dbReference type="InterPro" id="IPR011006">
    <property type="entry name" value="CheY-like_superfamily"/>
</dbReference>
<gene>
    <name evidence="9" type="ORF">QO034_00220</name>
</gene>
<name>A0ABT7F9I2_9RHOB</name>
<dbReference type="SUPFAM" id="SSF55874">
    <property type="entry name" value="ATPase domain of HSP90 chaperone/DNA topoisomerase II/histidine kinase"/>
    <property type="match status" value="1"/>
</dbReference>
<dbReference type="Pfam" id="PF00512">
    <property type="entry name" value="HisKA"/>
    <property type="match status" value="1"/>
</dbReference>
<dbReference type="RefSeq" id="WP_284483478.1">
    <property type="nucleotide sequence ID" value="NZ_JASNJE010000001.1"/>
</dbReference>
<dbReference type="CDD" id="cd00082">
    <property type="entry name" value="HisKA"/>
    <property type="match status" value="1"/>
</dbReference>
<sequence length="816" mass="88969">MSLANKLAEERRSRLAAERLLELKQAELSAANRKLGRHALALTKQIDETQAEVATVRDENEKVKSDLTVANAKIEVAERRLWHSIQTIQDGFAFFDGDSNLIGANTAYLNAFDGLEEVAPGVNYIRILQILTDEGLVNTGRQTPDEWRAMMTERWLQPNPEPVVMRMWNNVYVKLIDQRGLGGDVVSLALNITSTVQYEAQLKKARSKAEAASRAKSAFLANMSHEIRTPMNGVVGMADLLNDTPLDEEQRLYVNTIKSSGEALLVIINDVLDYSKIEAEKVVLHPEPFDLERCVQEIVLLLQPIARDKGLPLIVDYDVFLPTRFVGDPGRIRQVLTNLVGNALKFTLKGHVMIRVTGVPDDGEGASSVYISIEDTGIGIPADKIDHIFGEFNQVEDEQNRQFEGTGLGLAITKRLVEMMGGSIWVESESGKGSCFGLQVNLDRAGDERPGPPSLPEGLRHALVVDDQPENRAVLEKKLIQLGLTVTSCGSGAEALDAMSDDIDLVLSDHNMPEMDGLELVGALRAKGWSDVPFLLLTSNAGFAQNAPSFALVQGLLQKPFPRHELLARLAEIGTRIRQGPRPGHVDAPEPGPAEEVETGAPESLAPVAFRHTSLLPMNAPPDEAEMAKGASAPEPEAPVEQTEISIAANSPASPAKPPLDTDAGLAGVGSDTPAEPLRLMRVLAAEDNKTNQLVLRKMLKDLNIDLRFANNGFETVAAFSDFKPDMIFMDISMPKMDGKEATREIRKLEKSTGGHIPIVALTAHAMDGDSEGILAAGLDRYMTKPLRKAAIHERVAEYCPPGVQDVLPQTEDTRS</sequence>
<evidence type="ECO:0000256" key="3">
    <source>
        <dbReference type="ARBA" id="ARBA00022553"/>
    </source>
</evidence>
<keyword evidence="5" id="KW-0175">Coiled coil</keyword>
<dbReference type="PANTHER" id="PTHR45339:SF5">
    <property type="entry name" value="HISTIDINE KINASE"/>
    <property type="match status" value="1"/>
</dbReference>
<dbReference type="InterPro" id="IPR036097">
    <property type="entry name" value="HisK_dim/P_sf"/>
</dbReference>
<feature type="coiled-coil region" evidence="5">
    <location>
        <begin position="14"/>
        <end position="80"/>
    </location>
</feature>
<dbReference type="Gene3D" id="1.10.287.130">
    <property type="match status" value="1"/>
</dbReference>
<keyword evidence="3 4" id="KW-0597">Phosphoprotein</keyword>
<reference evidence="9 10" key="1">
    <citation type="submission" date="2023-05" db="EMBL/GenBank/DDBJ databases">
        <title>Sedimentitalea sp. nov. JM2-8.</title>
        <authorList>
            <person name="Huang J."/>
        </authorList>
    </citation>
    <scope>NUCLEOTIDE SEQUENCE [LARGE SCALE GENOMIC DNA]</scope>
    <source>
        <strain evidence="9 10">JM2-8</strain>
    </source>
</reference>
<dbReference type="InterPro" id="IPR004358">
    <property type="entry name" value="Sig_transdc_His_kin-like_C"/>
</dbReference>
<dbReference type="Pfam" id="PF00072">
    <property type="entry name" value="Response_reg"/>
    <property type="match status" value="2"/>
</dbReference>
<evidence type="ECO:0000256" key="5">
    <source>
        <dbReference type="SAM" id="Coils"/>
    </source>
</evidence>
<dbReference type="SMART" id="SM00448">
    <property type="entry name" value="REC"/>
    <property type="match status" value="2"/>
</dbReference>
<dbReference type="PRINTS" id="PR00344">
    <property type="entry name" value="BCTRLSENSOR"/>
</dbReference>
<comment type="caution">
    <text evidence="9">The sequence shown here is derived from an EMBL/GenBank/DDBJ whole genome shotgun (WGS) entry which is preliminary data.</text>
</comment>
<proteinExistence type="predicted"/>
<dbReference type="InterPro" id="IPR001789">
    <property type="entry name" value="Sig_transdc_resp-reg_receiver"/>
</dbReference>
<dbReference type="Pfam" id="PF02518">
    <property type="entry name" value="HATPase_c"/>
    <property type="match status" value="1"/>
</dbReference>
<evidence type="ECO:0000256" key="6">
    <source>
        <dbReference type="SAM" id="MobiDB-lite"/>
    </source>
</evidence>